<evidence type="ECO:0000313" key="3">
    <source>
        <dbReference type="Proteomes" id="UP000646548"/>
    </source>
</evidence>
<feature type="region of interest" description="Disordered" evidence="1">
    <location>
        <begin position="126"/>
        <end position="160"/>
    </location>
</feature>
<protein>
    <submittedName>
        <fullName evidence="2">Uncharacterized protein</fullName>
    </submittedName>
</protein>
<comment type="caution">
    <text evidence="2">The sequence shown here is derived from an EMBL/GenBank/DDBJ whole genome shotgun (WGS) entry which is preliminary data.</text>
</comment>
<accession>A0A834FBV0</accession>
<dbReference type="EMBL" id="WKFB01000184">
    <property type="protein sequence ID" value="KAF6732680.1"/>
    <property type="molecule type" value="Genomic_DNA"/>
</dbReference>
<proteinExistence type="predicted"/>
<name>A0A834FBV0_ORYME</name>
<reference evidence="2" key="1">
    <citation type="journal article" name="BMC Genomics">
        <title>Long-read sequencing and de novo genome assembly of marine medaka (Oryzias melastigma).</title>
        <authorList>
            <person name="Liang P."/>
            <person name="Saqib H.S.A."/>
            <person name="Ni X."/>
            <person name="Shen Y."/>
        </authorList>
    </citation>
    <scope>NUCLEOTIDE SEQUENCE</scope>
    <source>
        <strain evidence="2">Bigg-433</strain>
    </source>
</reference>
<evidence type="ECO:0000313" key="2">
    <source>
        <dbReference type="EMBL" id="KAF6732680.1"/>
    </source>
</evidence>
<organism evidence="2 3">
    <name type="scientific">Oryzias melastigma</name>
    <name type="common">Marine medaka</name>
    <dbReference type="NCBI Taxonomy" id="30732"/>
    <lineage>
        <taxon>Eukaryota</taxon>
        <taxon>Metazoa</taxon>
        <taxon>Chordata</taxon>
        <taxon>Craniata</taxon>
        <taxon>Vertebrata</taxon>
        <taxon>Euteleostomi</taxon>
        <taxon>Actinopterygii</taxon>
        <taxon>Neopterygii</taxon>
        <taxon>Teleostei</taxon>
        <taxon>Neoteleostei</taxon>
        <taxon>Acanthomorphata</taxon>
        <taxon>Ovalentaria</taxon>
        <taxon>Atherinomorphae</taxon>
        <taxon>Beloniformes</taxon>
        <taxon>Adrianichthyidae</taxon>
        <taxon>Oryziinae</taxon>
        <taxon>Oryzias</taxon>
    </lineage>
</organism>
<feature type="compositionally biased region" description="Acidic residues" evidence="1">
    <location>
        <begin position="15"/>
        <end position="24"/>
    </location>
</feature>
<dbReference type="Proteomes" id="UP000646548">
    <property type="component" value="Unassembled WGS sequence"/>
</dbReference>
<sequence>MKVHTNTLKTHHRDDEEEEDDDDDRVSTLLANWPSKTLSTKHSQLVRAGAKRTCLKSLLGKTQDASRHRGSERKEEKNGGGIEGGQCPGSQIKAHYLPSASAFQAPARIERRLTLQLSLSVIVQKAQAQDTDSQTDRQTESEKTAQCHSLSRGKLSRLDK</sequence>
<feature type="region of interest" description="Disordered" evidence="1">
    <location>
        <begin position="1"/>
        <end position="28"/>
    </location>
</feature>
<evidence type="ECO:0000256" key="1">
    <source>
        <dbReference type="SAM" id="MobiDB-lite"/>
    </source>
</evidence>
<feature type="compositionally biased region" description="Basic and acidic residues" evidence="1">
    <location>
        <begin position="64"/>
        <end position="78"/>
    </location>
</feature>
<feature type="compositionally biased region" description="Basic and acidic residues" evidence="1">
    <location>
        <begin position="134"/>
        <end position="145"/>
    </location>
</feature>
<gene>
    <name evidence="2" type="ORF">FQA47_011226</name>
</gene>
<feature type="region of interest" description="Disordered" evidence="1">
    <location>
        <begin position="57"/>
        <end position="90"/>
    </location>
</feature>
<dbReference type="AlphaFoldDB" id="A0A834FBV0"/>